<dbReference type="OrthoDB" id="9807209at2"/>
<dbReference type="RefSeq" id="WP_074851160.1">
    <property type="nucleotide sequence ID" value="NZ_FNLM01000034.1"/>
</dbReference>
<sequence length="381" mass="41661">MTTVTFMMAKDIEHDHGGDVALARVIFDIAAESFDLRAVCLSNHLATGDAPRISADGRVIRVPKPPVRLPALIGNSVRTRRSVCHVRFDTDDLVRTLDDLDGDVFLAEHSYMAESYLRSTQVDRSELVINTVNSESLVWRLTRGVPGILEAKRILSDELRVARSASAIGTYDLEEAQFYRERGCSSARWIDLTLPPGTRAGADADVPRLVFMGTRDWPPNQEGFLEILRLWPRIAQGISDAELCIVGAPKPGATPPPLPDGVRDIGFVEDLDAFLGTCRALVAPIRTGGGVRVKLLDAAGRGLPVVGTTAAIGSLEPVFGLTAYDDPDEFVERARAFLLDADLARKEGARIFEANAERWEQRIPHQAVETLLSRGPVPVDH</sequence>
<keyword evidence="1" id="KW-0808">Transferase</keyword>
<proteinExistence type="predicted"/>
<dbReference type="AlphaFoldDB" id="A0A1H2JYG5"/>
<reference evidence="1 2" key="1">
    <citation type="submission" date="2016-10" db="EMBL/GenBank/DDBJ databases">
        <authorList>
            <person name="de Groot N.N."/>
        </authorList>
    </citation>
    <scope>NUCLEOTIDE SEQUENCE [LARGE SCALE GENOMIC DNA]</scope>
    <source>
        <strain evidence="1 2">DSM 44215</strain>
    </source>
</reference>
<dbReference type="SUPFAM" id="SSF53756">
    <property type="entry name" value="UDP-Glycosyltransferase/glycogen phosphorylase"/>
    <property type="match status" value="1"/>
</dbReference>
<evidence type="ECO:0000313" key="1">
    <source>
        <dbReference type="EMBL" id="SDU61125.1"/>
    </source>
</evidence>
<dbReference type="EMBL" id="FNLM01000034">
    <property type="protein sequence ID" value="SDU61125.1"/>
    <property type="molecule type" value="Genomic_DNA"/>
</dbReference>
<accession>A0A1H2JYG5</accession>
<dbReference type="Proteomes" id="UP000183180">
    <property type="component" value="Unassembled WGS sequence"/>
</dbReference>
<dbReference type="Gene3D" id="3.40.50.2000">
    <property type="entry name" value="Glycogen Phosphorylase B"/>
    <property type="match status" value="1"/>
</dbReference>
<dbReference type="GO" id="GO:0016740">
    <property type="term" value="F:transferase activity"/>
    <property type="evidence" value="ECO:0007669"/>
    <property type="project" value="UniProtKB-KW"/>
</dbReference>
<protein>
    <submittedName>
        <fullName evidence="1">Glycosyltransferase involved in cell wall bisynthesis</fullName>
    </submittedName>
</protein>
<organism evidence="1 2">
    <name type="scientific">Gordonia westfalica</name>
    <dbReference type="NCBI Taxonomy" id="158898"/>
    <lineage>
        <taxon>Bacteria</taxon>
        <taxon>Bacillati</taxon>
        <taxon>Actinomycetota</taxon>
        <taxon>Actinomycetes</taxon>
        <taxon>Mycobacteriales</taxon>
        <taxon>Gordoniaceae</taxon>
        <taxon>Gordonia</taxon>
    </lineage>
</organism>
<dbReference type="STRING" id="158898.SAMN04488548_1342621"/>
<name>A0A1H2JYG5_9ACTN</name>
<gene>
    <name evidence="1" type="ORF">SAMN04488548_1342621</name>
</gene>
<evidence type="ECO:0000313" key="2">
    <source>
        <dbReference type="Proteomes" id="UP000183180"/>
    </source>
</evidence>
<dbReference type="Pfam" id="PF13692">
    <property type="entry name" value="Glyco_trans_1_4"/>
    <property type="match status" value="1"/>
</dbReference>